<dbReference type="EMBL" id="PDCK01000041">
    <property type="protein sequence ID" value="PRQ42139.1"/>
    <property type="molecule type" value="Genomic_DNA"/>
</dbReference>
<feature type="domain" description="NPH3" evidence="5">
    <location>
        <begin position="248"/>
        <end position="509"/>
    </location>
</feature>
<dbReference type="PROSITE" id="PS50097">
    <property type="entry name" value="BTB"/>
    <property type="match status" value="1"/>
</dbReference>
<feature type="domain" description="BTB" evidence="4">
    <location>
        <begin position="68"/>
        <end position="139"/>
    </location>
</feature>
<dbReference type="SMART" id="SM00225">
    <property type="entry name" value="BTB"/>
    <property type="match status" value="1"/>
</dbReference>
<evidence type="ECO:0000256" key="3">
    <source>
        <dbReference type="PROSITE-ProRule" id="PRU00982"/>
    </source>
</evidence>
<accession>A0A2P6R6W2</accession>
<dbReference type="AlphaFoldDB" id="A0A2P6R6W2"/>
<dbReference type="STRING" id="74649.A0A2P6R6W2"/>
<evidence type="ECO:0000313" key="6">
    <source>
        <dbReference type="EMBL" id="PRQ42139.1"/>
    </source>
</evidence>
<dbReference type="OMA" id="CTEAISW"/>
<dbReference type="Gene3D" id="3.30.710.10">
    <property type="entry name" value="Potassium Channel Kv1.1, Chain A"/>
    <property type="match status" value="1"/>
</dbReference>
<dbReference type="InterPro" id="IPR011333">
    <property type="entry name" value="SKP1/BTB/POZ_sf"/>
</dbReference>
<dbReference type="Pfam" id="PF00651">
    <property type="entry name" value="BTB"/>
    <property type="match status" value="1"/>
</dbReference>
<dbReference type="InterPro" id="IPR027356">
    <property type="entry name" value="NPH3_dom"/>
</dbReference>
<evidence type="ECO:0000259" key="4">
    <source>
        <dbReference type="PROSITE" id="PS50097"/>
    </source>
</evidence>
<dbReference type="OrthoDB" id="624345at2759"/>
<comment type="similarity">
    <text evidence="3">Belongs to the NPH3 family.</text>
</comment>
<evidence type="ECO:0000256" key="2">
    <source>
        <dbReference type="ARBA" id="ARBA00022786"/>
    </source>
</evidence>
<comment type="caution">
    <text evidence="6">The sequence shown here is derived from an EMBL/GenBank/DDBJ whole genome shotgun (WGS) entry which is preliminary data.</text>
</comment>
<comment type="pathway">
    <text evidence="1">Protein modification; protein ubiquitination.</text>
</comment>
<evidence type="ECO:0000256" key="1">
    <source>
        <dbReference type="ARBA" id="ARBA00004906"/>
    </source>
</evidence>
<dbReference type="Pfam" id="PF03000">
    <property type="entry name" value="NPH3"/>
    <property type="match status" value="1"/>
</dbReference>
<proteinExistence type="inferred from homology"/>
<dbReference type="SUPFAM" id="SSF54695">
    <property type="entry name" value="POZ domain"/>
    <property type="match status" value="1"/>
</dbReference>
<keyword evidence="7" id="KW-1185">Reference proteome</keyword>
<dbReference type="GO" id="GO:0016567">
    <property type="term" value="P:protein ubiquitination"/>
    <property type="evidence" value="ECO:0007669"/>
    <property type="project" value="UniProtKB-UniPathway"/>
</dbReference>
<keyword evidence="2" id="KW-0833">Ubl conjugation pathway</keyword>
<dbReference type="InterPro" id="IPR043454">
    <property type="entry name" value="NPH3/RPT2-like"/>
</dbReference>
<dbReference type="PANTHER" id="PTHR32370">
    <property type="entry name" value="OS12G0117600 PROTEIN"/>
    <property type="match status" value="1"/>
</dbReference>
<organism evidence="6 7">
    <name type="scientific">Rosa chinensis</name>
    <name type="common">China rose</name>
    <dbReference type="NCBI Taxonomy" id="74649"/>
    <lineage>
        <taxon>Eukaryota</taxon>
        <taxon>Viridiplantae</taxon>
        <taxon>Streptophyta</taxon>
        <taxon>Embryophyta</taxon>
        <taxon>Tracheophyta</taxon>
        <taxon>Spermatophyta</taxon>
        <taxon>Magnoliopsida</taxon>
        <taxon>eudicotyledons</taxon>
        <taxon>Gunneridae</taxon>
        <taxon>Pentapetalae</taxon>
        <taxon>rosids</taxon>
        <taxon>fabids</taxon>
        <taxon>Rosales</taxon>
        <taxon>Rosaceae</taxon>
        <taxon>Rosoideae</taxon>
        <taxon>Rosoideae incertae sedis</taxon>
        <taxon>Rosa</taxon>
    </lineage>
</organism>
<protein>
    <submittedName>
        <fullName evidence="6">Putative SKP1/BTB/POZ domain, NPH3 domain-containing protein</fullName>
    </submittedName>
</protein>
<sequence>MFKPSVFSRNYKPDTSGRKIVDREPLVQGLVPGGGCNQCVICLVNSCMVAETIDKRNQNWFVRAKVANDLIIQVGDSSFHLHKLPMVMRSGYLNRLVFKTSNVERGTCLKIRIDNLPGGNKIFELVVKFCYGRKVDLAADNIAPLYCAAHFLEMSDDFEEGNLMSKTEEFLSFLIFSSWKDTFQILKSCESISSWAKDYKITKRSSEAIAWKACTNLKAFSHEDEDMQCFRVLPNCVGKSKVEDALDNWWFEDVSSLRVDHFIEVVQSLKCKGMRADLVGSCMAHWTVKWLSRISSGLESMTPKHMTRQYVRVTTECLIKILPAEEKSVTCNFILHLLKIGFVTKINSDLLNLLERRIAFMLDQCRPLDLLVRNYGDKDSVYDVNLVIRVVMAYVSIVSKSPTPKMFAVGRLVDGYLTLVARDENLKMNIFQSLVEALPRDARFCGGNLYRAIDMYLKAHPSLTEEERMTLCGSLEYHRLSEEAREHVKKNDRLPVKITARFILLEQVNMMRSMTAIGSNYRRTKTQAVVRVNKGLGKGWMNSQKELNLMTKDVETIRGQLNDLHMCKLKLQNQLKGCTI</sequence>
<gene>
    <name evidence="6" type="ORF">RchiOBHm_Chr3g0454371</name>
</gene>
<evidence type="ECO:0000259" key="5">
    <source>
        <dbReference type="PROSITE" id="PS51649"/>
    </source>
</evidence>
<dbReference type="InterPro" id="IPR000210">
    <property type="entry name" value="BTB/POZ_dom"/>
</dbReference>
<dbReference type="Proteomes" id="UP000238479">
    <property type="component" value="Chromosome 3"/>
</dbReference>
<dbReference type="PROSITE" id="PS51649">
    <property type="entry name" value="NPH3"/>
    <property type="match status" value="1"/>
</dbReference>
<name>A0A2P6R6W2_ROSCH</name>
<dbReference type="Gramene" id="PRQ42139">
    <property type="protein sequence ID" value="PRQ42139"/>
    <property type="gene ID" value="RchiOBHm_Chr3g0454371"/>
</dbReference>
<evidence type="ECO:0000313" key="7">
    <source>
        <dbReference type="Proteomes" id="UP000238479"/>
    </source>
</evidence>
<dbReference type="UniPathway" id="UPA00143"/>
<reference evidence="6 7" key="1">
    <citation type="journal article" date="2018" name="Nat. Genet.">
        <title>The Rosa genome provides new insights in the design of modern roses.</title>
        <authorList>
            <person name="Bendahmane M."/>
        </authorList>
    </citation>
    <scope>NUCLEOTIDE SEQUENCE [LARGE SCALE GENOMIC DNA]</scope>
    <source>
        <strain evidence="7">cv. Old Blush</strain>
    </source>
</reference>